<accession>A0ACC1XFE1</accession>
<reference evidence="1 2" key="1">
    <citation type="journal article" date="2023" name="Science">
        <title>Complex scaffold remodeling in plant triterpene biosynthesis.</title>
        <authorList>
            <person name="De La Pena R."/>
            <person name="Hodgson H."/>
            <person name="Liu J.C."/>
            <person name="Stephenson M.J."/>
            <person name="Martin A.C."/>
            <person name="Owen C."/>
            <person name="Harkess A."/>
            <person name="Leebens-Mack J."/>
            <person name="Jimenez L.E."/>
            <person name="Osbourn A."/>
            <person name="Sattely E.S."/>
        </authorList>
    </citation>
    <scope>NUCLEOTIDE SEQUENCE [LARGE SCALE GENOMIC DNA]</scope>
    <source>
        <strain evidence="2">cv. JPN11</strain>
        <tissue evidence="1">Leaf</tissue>
    </source>
</reference>
<protein>
    <submittedName>
        <fullName evidence="1">Protein POLLEN DEFECTIVE IN GUIDANCE 1-like</fullName>
    </submittedName>
</protein>
<gene>
    <name evidence="1" type="ORF">OWV82_016346</name>
</gene>
<organism evidence="1 2">
    <name type="scientific">Melia azedarach</name>
    <name type="common">Chinaberry tree</name>
    <dbReference type="NCBI Taxonomy" id="155640"/>
    <lineage>
        <taxon>Eukaryota</taxon>
        <taxon>Viridiplantae</taxon>
        <taxon>Streptophyta</taxon>
        <taxon>Embryophyta</taxon>
        <taxon>Tracheophyta</taxon>
        <taxon>Spermatophyta</taxon>
        <taxon>Magnoliopsida</taxon>
        <taxon>eudicotyledons</taxon>
        <taxon>Gunneridae</taxon>
        <taxon>Pentapetalae</taxon>
        <taxon>rosids</taxon>
        <taxon>malvids</taxon>
        <taxon>Sapindales</taxon>
        <taxon>Meliaceae</taxon>
        <taxon>Melia</taxon>
    </lineage>
</organism>
<comment type="caution">
    <text evidence="1">The sequence shown here is derived from an EMBL/GenBank/DDBJ whole genome shotgun (WGS) entry which is preliminary data.</text>
</comment>
<evidence type="ECO:0000313" key="1">
    <source>
        <dbReference type="EMBL" id="KAJ4710122.1"/>
    </source>
</evidence>
<keyword evidence="2" id="KW-1185">Reference proteome</keyword>
<dbReference type="EMBL" id="CM051402">
    <property type="protein sequence ID" value="KAJ4710122.1"/>
    <property type="molecule type" value="Genomic_DNA"/>
</dbReference>
<name>A0ACC1XFE1_MELAZ</name>
<sequence length="593" mass="67226">MGLRSSGRKYSFDILSETNTVEDDDSHLMRRSNSFPSRNREAEIPLPTENPKNRKRKKHKKKKPPSSECAMIPEDPASSATSRDAGADGVTFEIARDSSCQSFVSGGTESATSVCTVVASENGYNYCELRQRSISGNEEAESRAEESSTEKQQRRSEPNGVVTKLETAESLDWKRLMAEDPNYMYPMEKSPVKYFMEAMYNGNSLQSTTILGDEKERQRVYDTIFRLPWRCELLIDVGFFVCLDSFLSLLTIMPTRILLTLWRLLRTRQFIRPSAAELCDFACFVVLACGVTLLEQTDISLIYHMIRGQGTIKLYVVYNVLEIFDKLCQSFGGDVLQTLFNSAEGLANCTEENTSFWIWRFISDQALAMAASIVHSFILLAQAITLSTCIVAHNNALLALLVSNNFSEIKSNVFKRFSKDNIQSLVYADSVERFHISAFLLFVLAQNILEAEGPWFESFLFNALLVYVCEMLIDIIKHSFLAKFNDIKPIAYSEFLEDLCKQTLNMQTENGKKNLTFVPLAPACVVIRVLTPVFAAHLPSNPLPTRLFWILILSAMTYVMLTSLKVMIGMGLQKHATWYINRCQKRKHHLHAD</sequence>
<dbReference type="Proteomes" id="UP001164539">
    <property type="component" value="Chromosome 9"/>
</dbReference>
<proteinExistence type="predicted"/>
<evidence type="ECO:0000313" key="2">
    <source>
        <dbReference type="Proteomes" id="UP001164539"/>
    </source>
</evidence>